<dbReference type="PROSITE" id="PS00086">
    <property type="entry name" value="CYTOCHROME_P450"/>
    <property type="match status" value="1"/>
</dbReference>
<accession>A0A1H3JT53</accession>
<keyword evidence="1 3" id="KW-0479">Metal-binding</keyword>
<feature type="binding site" description="axial binding residue" evidence="3">
    <location>
        <position position="383"/>
    </location>
    <ligand>
        <name>heme</name>
        <dbReference type="ChEBI" id="CHEBI:30413"/>
    </ligand>
    <ligandPart>
        <name>Fe</name>
        <dbReference type="ChEBI" id="CHEBI:18248"/>
    </ligandPart>
</feature>
<organism evidence="6 7">
    <name type="scientific">Saccharopolyspora shandongensis</name>
    <dbReference type="NCBI Taxonomy" id="418495"/>
    <lineage>
        <taxon>Bacteria</taxon>
        <taxon>Bacillati</taxon>
        <taxon>Actinomycetota</taxon>
        <taxon>Actinomycetes</taxon>
        <taxon>Pseudonocardiales</taxon>
        <taxon>Pseudonocardiaceae</taxon>
        <taxon>Saccharopolyspora</taxon>
    </lineage>
</organism>
<proteinExistence type="inferred from homology"/>
<dbReference type="AlphaFoldDB" id="A0A1H3JT53"/>
<evidence type="ECO:0000256" key="3">
    <source>
        <dbReference type="PIRSR" id="PIRSR602403-1"/>
    </source>
</evidence>
<dbReference type="InterPro" id="IPR002403">
    <property type="entry name" value="Cyt_P450_E_grp-IV"/>
</dbReference>
<dbReference type="STRING" id="418495.SAMN05216215_102689"/>
<dbReference type="EMBL" id="FNOK01000026">
    <property type="protein sequence ID" value="SDY42538.1"/>
    <property type="molecule type" value="Genomic_DNA"/>
</dbReference>
<dbReference type="InterPro" id="IPR017972">
    <property type="entry name" value="Cyt_P450_CS"/>
</dbReference>
<evidence type="ECO:0000256" key="1">
    <source>
        <dbReference type="ARBA" id="ARBA00022723"/>
    </source>
</evidence>
<keyword evidence="3 4" id="KW-0349">Heme</keyword>
<keyword evidence="4 6" id="KW-0503">Monooxygenase</keyword>
<dbReference type="InterPro" id="IPR001128">
    <property type="entry name" value="Cyt_P450"/>
</dbReference>
<dbReference type="PRINTS" id="PR00385">
    <property type="entry name" value="P450"/>
</dbReference>
<dbReference type="RefSeq" id="WP_093269792.1">
    <property type="nucleotide sequence ID" value="NZ_FNOK01000026.1"/>
</dbReference>
<dbReference type="GO" id="GO:0004497">
    <property type="term" value="F:monooxygenase activity"/>
    <property type="evidence" value="ECO:0007669"/>
    <property type="project" value="UniProtKB-KW"/>
</dbReference>
<dbReference type="GO" id="GO:0005506">
    <property type="term" value="F:iron ion binding"/>
    <property type="evidence" value="ECO:0007669"/>
    <property type="project" value="InterPro"/>
</dbReference>
<dbReference type="SUPFAM" id="SSF48264">
    <property type="entry name" value="Cytochrome P450"/>
    <property type="match status" value="1"/>
</dbReference>
<evidence type="ECO:0000313" key="6">
    <source>
        <dbReference type="EMBL" id="SDY42538.1"/>
    </source>
</evidence>
<dbReference type="GO" id="GO:0016705">
    <property type="term" value="F:oxidoreductase activity, acting on paired donors, with incorporation or reduction of molecular oxygen"/>
    <property type="evidence" value="ECO:0007669"/>
    <property type="project" value="InterPro"/>
</dbReference>
<dbReference type="InterPro" id="IPR036396">
    <property type="entry name" value="Cyt_P450_sf"/>
</dbReference>
<dbReference type="PRINTS" id="PR00465">
    <property type="entry name" value="EP450IV"/>
</dbReference>
<comment type="similarity">
    <text evidence="4">Belongs to the cytochrome P450 family.</text>
</comment>
<gene>
    <name evidence="6" type="ORF">SAMN05216215_102689</name>
</gene>
<sequence length="440" mass="49814">MTSTRSSTARPPGPKGRLLVGNTLDYDRDRMAFLRRCHQEYGDVFSFDDRTIVVLAPDLVHDMLARTNEDFHSESTPIATRIDPERAATDAQVWMTARRKGWHGLSRTVSHAHSARLHPLFRRTLDETGGRRVEVLDVMEQFAGRATADFCLGADSGGVPEVLTENVKAIEPLGGSSQLFPAWWPSKRIRRFLRARESTLVVITEKIRQRQASSPARPEQPQDLLDVLLAARDPELSELQVQRLLRGIMLAAYGVPASALTWLVRVLATEPELRRRVSEEAEAWPHEEAPPLSALPQTEAVIKEVLRLWPPTWLIGRTARRETELGEWRLRPNDQVMFSPYLIHRDPRWWSDPDRLAPERWLDAQASPHRHTYIPFGAGPRVCVGTQLGMIQMALAAFWLVREYEVTTEDGACPPKFQELLQPQGFTARFIPRRAGAGSA</sequence>
<keyword evidence="7" id="KW-1185">Reference proteome</keyword>
<keyword evidence="2 3" id="KW-0408">Iron</keyword>
<protein>
    <submittedName>
        <fullName evidence="6">Unspecific monooxygenase</fullName>
    </submittedName>
</protein>
<keyword evidence="4" id="KW-0560">Oxidoreductase</keyword>
<comment type="cofactor">
    <cofactor evidence="3">
        <name>heme</name>
        <dbReference type="ChEBI" id="CHEBI:30413"/>
    </cofactor>
</comment>
<dbReference type="Gene3D" id="1.10.630.10">
    <property type="entry name" value="Cytochrome P450"/>
    <property type="match status" value="1"/>
</dbReference>
<dbReference type="OrthoDB" id="5290182at2"/>
<evidence type="ECO:0000256" key="2">
    <source>
        <dbReference type="ARBA" id="ARBA00023004"/>
    </source>
</evidence>
<dbReference type="GO" id="GO:0020037">
    <property type="term" value="F:heme binding"/>
    <property type="evidence" value="ECO:0007669"/>
    <property type="project" value="InterPro"/>
</dbReference>
<reference evidence="7" key="1">
    <citation type="submission" date="2016-10" db="EMBL/GenBank/DDBJ databases">
        <authorList>
            <person name="Varghese N."/>
            <person name="Submissions S."/>
        </authorList>
    </citation>
    <scope>NUCLEOTIDE SEQUENCE [LARGE SCALE GENOMIC DNA]</scope>
    <source>
        <strain evidence="7">CGMCC 4.3530</strain>
    </source>
</reference>
<dbReference type="PANTHER" id="PTHR24301:SF2">
    <property type="entry name" value="THROMBOXANE-A SYNTHASE"/>
    <property type="match status" value="1"/>
</dbReference>
<evidence type="ECO:0000313" key="7">
    <source>
        <dbReference type="Proteomes" id="UP000199529"/>
    </source>
</evidence>
<feature type="region of interest" description="Disordered" evidence="5">
    <location>
        <begin position="1"/>
        <end position="20"/>
    </location>
</feature>
<dbReference type="Pfam" id="PF00067">
    <property type="entry name" value="p450"/>
    <property type="match status" value="1"/>
</dbReference>
<evidence type="ECO:0000256" key="4">
    <source>
        <dbReference type="RuleBase" id="RU000461"/>
    </source>
</evidence>
<dbReference type="Proteomes" id="UP000199529">
    <property type="component" value="Unassembled WGS sequence"/>
</dbReference>
<evidence type="ECO:0000256" key="5">
    <source>
        <dbReference type="SAM" id="MobiDB-lite"/>
    </source>
</evidence>
<dbReference type="CDD" id="cd00302">
    <property type="entry name" value="cytochrome_P450"/>
    <property type="match status" value="1"/>
</dbReference>
<dbReference type="PANTHER" id="PTHR24301">
    <property type="entry name" value="THROMBOXANE-A SYNTHASE"/>
    <property type="match status" value="1"/>
</dbReference>
<name>A0A1H3JT53_9PSEU</name>